<keyword evidence="1" id="KW-0175">Coiled coil</keyword>
<reference evidence="3 4" key="1">
    <citation type="journal article" date="2022" name="Int. J. Syst. Evol. Microbiol.">
        <title>Neobacillus kokaensis sp. nov., isolated from soil.</title>
        <authorList>
            <person name="Yuki K."/>
            <person name="Matsubara H."/>
            <person name="Yamaguchi S."/>
        </authorList>
    </citation>
    <scope>NUCLEOTIDE SEQUENCE [LARGE SCALE GENOMIC DNA]</scope>
    <source>
        <strain evidence="3 4">LOB 377</strain>
    </source>
</reference>
<evidence type="ECO:0000256" key="1">
    <source>
        <dbReference type="SAM" id="Coils"/>
    </source>
</evidence>
<feature type="signal peptide" evidence="2">
    <location>
        <begin position="1"/>
        <end position="22"/>
    </location>
</feature>
<dbReference type="EMBL" id="BNDS01000001">
    <property type="protein sequence ID" value="GHH96789.1"/>
    <property type="molecule type" value="Genomic_DNA"/>
</dbReference>
<accession>A0ABQ3MX12</accession>
<name>A0ABQ3MX12_9BACI</name>
<protein>
    <submittedName>
        <fullName evidence="3">Uncharacterized protein</fullName>
    </submittedName>
</protein>
<keyword evidence="4" id="KW-1185">Reference proteome</keyword>
<dbReference type="Proteomes" id="UP000637074">
    <property type="component" value="Unassembled WGS sequence"/>
</dbReference>
<sequence>MKLNVFILALGLIFSTSGFATAQGTVPDTNRDHQHHKMHKDWHVQMLEREQKLLSWVEQYTPEKKSEWTQAIEEKKELRKQWKKPENAKKREQWKKEKLEKMQNLKKLLEEGKITKEQFMKEIHGGKYMAHWKKFRDLQTAIENKDDKQAKDILNQLLDHYKAHNAKMKEMLAE</sequence>
<evidence type="ECO:0000313" key="3">
    <source>
        <dbReference type="EMBL" id="GHH96789.1"/>
    </source>
</evidence>
<gene>
    <name evidence="3" type="ORF">AM1BK_03320</name>
</gene>
<organism evidence="3 4">
    <name type="scientific">Neobacillus kokaensis</name>
    <dbReference type="NCBI Taxonomy" id="2759023"/>
    <lineage>
        <taxon>Bacteria</taxon>
        <taxon>Bacillati</taxon>
        <taxon>Bacillota</taxon>
        <taxon>Bacilli</taxon>
        <taxon>Bacillales</taxon>
        <taxon>Bacillaceae</taxon>
        <taxon>Neobacillus</taxon>
    </lineage>
</organism>
<evidence type="ECO:0000256" key="2">
    <source>
        <dbReference type="SAM" id="SignalP"/>
    </source>
</evidence>
<proteinExistence type="predicted"/>
<keyword evidence="2" id="KW-0732">Signal</keyword>
<dbReference type="RefSeq" id="WP_191269049.1">
    <property type="nucleotide sequence ID" value="NZ_BNDS01000001.1"/>
</dbReference>
<evidence type="ECO:0000313" key="4">
    <source>
        <dbReference type="Proteomes" id="UP000637074"/>
    </source>
</evidence>
<comment type="caution">
    <text evidence="3">The sequence shown here is derived from an EMBL/GenBank/DDBJ whole genome shotgun (WGS) entry which is preliminary data.</text>
</comment>
<feature type="coiled-coil region" evidence="1">
    <location>
        <begin position="91"/>
        <end position="122"/>
    </location>
</feature>
<feature type="chain" id="PRO_5045283798" evidence="2">
    <location>
        <begin position="23"/>
        <end position="174"/>
    </location>
</feature>